<feature type="domain" description="4Fe-4S ferredoxin-type" evidence="9">
    <location>
        <begin position="555"/>
        <end position="585"/>
    </location>
</feature>
<dbReference type="GO" id="GO:0051539">
    <property type="term" value="F:4 iron, 4 sulfur cluster binding"/>
    <property type="evidence" value="ECO:0007669"/>
    <property type="project" value="UniProtKB-KW"/>
</dbReference>
<evidence type="ECO:0000256" key="5">
    <source>
        <dbReference type="ARBA" id="ARBA00022827"/>
    </source>
</evidence>
<evidence type="ECO:0000256" key="3">
    <source>
        <dbReference type="ARBA" id="ARBA00022485"/>
    </source>
</evidence>
<evidence type="ECO:0000256" key="6">
    <source>
        <dbReference type="ARBA" id="ARBA00023002"/>
    </source>
</evidence>
<comment type="caution">
    <text evidence="10">The sequence shown here is derived from an EMBL/GenBank/DDBJ whole genome shotgun (WGS) entry which is preliminary data.</text>
</comment>
<protein>
    <submittedName>
        <fullName evidence="10">CoB--CoM heterodisulfide reductase iron-sulfur subunit A family protein</fullName>
    </submittedName>
</protein>
<evidence type="ECO:0000313" key="10">
    <source>
        <dbReference type="EMBL" id="HFK97262.1"/>
    </source>
</evidence>
<gene>
    <name evidence="10" type="ORF">ENS06_08055</name>
</gene>
<evidence type="ECO:0000259" key="9">
    <source>
        <dbReference type="PROSITE" id="PS51379"/>
    </source>
</evidence>
<keyword evidence="5" id="KW-0285">Flavoprotein</keyword>
<dbReference type="InterPro" id="IPR036188">
    <property type="entry name" value="FAD/NAD-bd_sf"/>
</dbReference>
<dbReference type="GO" id="GO:0016491">
    <property type="term" value="F:oxidoreductase activity"/>
    <property type="evidence" value="ECO:0007669"/>
    <property type="project" value="UniProtKB-KW"/>
</dbReference>
<reference evidence="10" key="1">
    <citation type="journal article" date="2020" name="mSystems">
        <title>Genome- and Community-Level Interaction Insights into Carbon Utilization and Element Cycling Functions of Hydrothermarchaeota in Hydrothermal Sediment.</title>
        <authorList>
            <person name="Zhou Z."/>
            <person name="Liu Y."/>
            <person name="Xu W."/>
            <person name="Pan J."/>
            <person name="Luo Z.H."/>
            <person name="Li M."/>
        </authorList>
    </citation>
    <scope>NUCLEOTIDE SEQUENCE [LARGE SCALE GENOMIC DNA]</scope>
    <source>
        <strain evidence="10">SpSt-456</strain>
    </source>
</reference>
<dbReference type="EMBL" id="DSTK01000023">
    <property type="protein sequence ID" value="HFK97262.1"/>
    <property type="molecule type" value="Genomic_DNA"/>
</dbReference>
<keyword evidence="6" id="KW-0560">Oxidoreductase</keyword>
<dbReference type="InterPro" id="IPR017900">
    <property type="entry name" value="4Fe4S_Fe_S_CS"/>
</dbReference>
<keyword evidence="7" id="KW-0408">Iron</keyword>
<evidence type="ECO:0000256" key="1">
    <source>
        <dbReference type="ARBA" id="ARBA00001974"/>
    </source>
</evidence>
<keyword evidence="8" id="KW-0411">Iron-sulfur</keyword>
<evidence type="ECO:0000256" key="4">
    <source>
        <dbReference type="ARBA" id="ARBA00022723"/>
    </source>
</evidence>
<comment type="cofactor">
    <cofactor evidence="1">
        <name>FAD</name>
        <dbReference type="ChEBI" id="CHEBI:57692"/>
    </cofactor>
</comment>
<dbReference type="PANTHER" id="PTHR43498">
    <property type="entry name" value="FERREDOXIN:COB-COM HETERODISULFIDE REDUCTASE SUBUNIT A"/>
    <property type="match status" value="1"/>
</dbReference>
<evidence type="ECO:0000256" key="8">
    <source>
        <dbReference type="ARBA" id="ARBA00023014"/>
    </source>
</evidence>
<dbReference type="Gene3D" id="3.30.70.20">
    <property type="match status" value="1"/>
</dbReference>
<feature type="domain" description="4Fe-4S ferredoxin-type" evidence="9">
    <location>
        <begin position="593"/>
        <end position="622"/>
    </location>
</feature>
<dbReference type="Gene3D" id="3.40.50.720">
    <property type="entry name" value="NAD(P)-binding Rossmann-like Domain"/>
    <property type="match status" value="1"/>
</dbReference>
<keyword evidence="4" id="KW-0479">Metal-binding</keyword>
<dbReference type="GO" id="GO:0046872">
    <property type="term" value="F:metal ion binding"/>
    <property type="evidence" value="ECO:0007669"/>
    <property type="project" value="UniProtKB-KW"/>
</dbReference>
<keyword evidence="3" id="KW-0004">4Fe-4S</keyword>
<evidence type="ECO:0000256" key="2">
    <source>
        <dbReference type="ARBA" id="ARBA00006561"/>
    </source>
</evidence>
<dbReference type="SUPFAM" id="SSF51905">
    <property type="entry name" value="FAD/NAD(P)-binding domain"/>
    <property type="match status" value="1"/>
</dbReference>
<organism evidence="10">
    <name type="scientific">Desulfacinum infernum</name>
    <dbReference type="NCBI Taxonomy" id="35837"/>
    <lineage>
        <taxon>Bacteria</taxon>
        <taxon>Pseudomonadati</taxon>
        <taxon>Thermodesulfobacteriota</taxon>
        <taxon>Syntrophobacteria</taxon>
        <taxon>Syntrophobacterales</taxon>
        <taxon>Syntrophobacteraceae</taxon>
        <taxon>Desulfacinum</taxon>
    </lineage>
</organism>
<dbReference type="InterPro" id="IPR039650">
    <property type="entry name" value="HdrA-like"/>
</dbReference>
<dbReference type="PROSITE" id="PS51379">
    <property type="entry name" value="4FE4S_FER_2"/>
    <property type="match status" value="2"/>
</dbReference>
<dbReference type="PROSITE" id="PS00198">
    <property type="entry name" value="4FE4S_FER_1"/>
    <property type="match status" value="1"/>
</dbReference>
<proteinExistence type="inferred from homology"/>
<dbReference type="InterPro" id="IPR017896">
    <property type="entry name" value="4Fe4S_Fe-S-bd"/>
</dbReference>
<sequence>MENRDKPSANEGKEARVGVYICHCGGNISDHVDVEALCEKAQSLPGVVTARRNMFMCSDPGQELIVEDLKHGVVDRVVVASCSPSLHETTFRRVLERAGINPYVYEHANIREQVSWVHHGDPATQKAFTLIAAAAAKARRLEPLEPLRVEAKQHATVIGAGIAGMRAALDLAERGFAVDLLEKTPWMGGRTAALDRIAPTGEPAFELILSLARRIYEHGAIAFHPCARLVGFEGYVGNFLLEVETAPPEEALDALRRAEEALQGNGPVYVPSKGALIRPVPRDTKRFRVETGVVVLATGFKPYTPRRGEYGYQEFPEVLTLPEFIEALRDAEPSGAVLTLQGRPIRSVAMIHCVGSRQIPGIHEENASGRLNEYCSRTCCSATLFAATQVRQRFPDTRVFEFYRDIRAYGRGQEELYQQAAHNKVLFLRFEPENPPRVERVEGAAPFPLAVRVQDTLTFGEEVEVPADLVVLAVGMEPSNVGDLVDMMKLPVGADGFLLEVHPKLRPVELATAGLLLAGTCQAPMDIGESCNAASAAASKAAVLLAKGSVQLDPFVAEVDPEKCEGTGACVDACLREGAIRMVDMEKDGRTVRRAHVVSALCLGCGACVAVCPTGAIQVKGSTLAQFEAMVDAIVSDQAA</sequence>
<dbReference type="SUPFAM" id="SSF54862">
    <property type="entry name" value="4Fe-4S ferredoxins"/>
    <property type="match status" value="1"/>
</dbReference>
<dbReference type="AlphaFoldDB" id="A0A831ZY95"/>
<name>A0A831ZY95_9BACT</name>
<dbReference type="Pfam" id="PF13450">
    <property type="entry name" value="NAD_binding_8"/>
    <property type="match status" value="1"/>
</dbReference>
<dbReference type="PRINTS" id="PR00411">
    <property type="entry name" value="PNDRDTASEI"/>
</dbReference>
<dbReference type="Pfam" id="PF12838">
    <property type="entry name" value="Fer4_7"/>
    <property type="match status" value="1"/>
</dbReference>
<dbReference type="PANTHER" id="PTHR43498:SF1">
    <property type="entry name" value="COB--COM HETERODISULFIDE REDUCTASE IRON-SULFUR SUBUNIT A"/>
    <property type="match status" value="1"/>
</dbReference>
<accession>A0A831ZY95</accession>
<evidence type="ECO:0000256" key="7">
    <source>
        <dbReference type="ARBA" id="ARBA00023004"/>
    </source>
</evidence>
<comment type="similarity">
    <text evidence="2">Belongs to the HdrA family.</text>
</comment>
<keyword evidence="5" id="KW-0274">FAD</keyword>